<dbReference type="PANTHER" id="PTHR36897">
    <property type="entry name" value="OS10G0351100-LIKE PROTEIN"/>
    <property type="match status" value="1"/>
</dbReference>
<organism evidence="3 4">
    <name type="scientific">Marchantia polymorpha</name>
    <name type="common">Common liverwort</name>
    <name type="synonym">Marchantia aquatica</name>
    <dbReference type="NCBI Taxonomy" id="3197"/>
    <lineage>
        <taxon>Eukaryota</taxon>
        <taxon>Viridiplantae</taxon>
        <taxon>Streptophyta</taxon>
        <taxon>Embryophyta</taxon>
        <taxon>Marchantiophyta</taxon>
        <taxon>Marchantiopsida</taxon>
        <taxon>Marchantiidae</taxon>
        <taxon>Marchantiales</taxon>
        <taxon>Marchantiaceae</taxon>
        <taxon>Marchantia</taxon>
    </lineage>
</organism>
<dbReference type="Proteomes" id="UP000244005">
    <property type="component" value="Unassembled WGS sequence"/>
</dbReference>
<keyword evidence="2" id="KW-0732">Signal</keyword>
<name>A0A2R6WA10_MARPO</name>
<dbReference type="OrthoDB" id="445361at2759"/>
<feature type="compositionally biased region" description="Polar residues" evidence="1">
    <location>
        <begin position="355"/>
        <end position="372"/>
    </location>
</feature>
<sequence>MRWCQISGRGFWMLAMAGAALCLPRAPSTLVPGAGHQECGSSECSATSRFCERGAIHLAVARSELFRNRFRSRSASMSRCCSFPVSEFRVCQVIASGAGGRLAPYSQRIIDGCVGGHRSDENRLVVSHSRKGAFDRCRRVELNQLNLCNCGSPVSFRVHASASDERATIVGSSDEQIEQLRSEDEPLPTMEEIQEVAAEQGLKIEVRTLGPWFQINLMSADEKITMGTAEGFETWWIEGKILHLESVRLTKDAPKGVSVLGPGFLVGAACVRYGLDKNCPKAELLAINDDDTTHSKLVRYYSRLGFKTRYEVTGEGWAELPDRVVWGGVGTRMDADCYQLLRKWAKLLRPKSKQEGLSSSKGFSSDKVQQKK</sequence>
<dbReference type="EMBL" id="KZ772793">
    <property type="protein sequence ID" value="PTQ30680.1"/>
    <property type="molecule type" value="Genomic_DNA"/>
</dbReference>
<evidence type="ECO:0000313" key="3">
    <source>
        <dbReference type="EMBL" id="PTQ30680.1"/>
    </source>
</evidence>
<dbReference type="AlphaFoldDB" id="A0A2R6WA10"/>
<protein>
    <recommendedName>
        <fullName evidence="5">N-acetyltransferase domain-containing protein</fullName>
    </recommendedName>
</protein>
<dbReference type="Gramene" id="Mp3g23960.1">
    <property type="protein sequence ID" value="Mp3g23960.1.cds1"/>
    <property type="gene ID" value="Mp3g23960"/>
</dbReference>
<feature type="chain" id="PRO_5015310967" description="N-acetyltransferase domain-containing protein" evidence="2">
    <location>
        <begin position="23"/>
        <end position="372"/>
    </location>
</feature>
<evidence type="ECO:0008006" key="5">
    <source>
        <dbReference type="Google" id="ProtNLM"/>
    </source>
</evidence>
<proteinExistence type="predicted"/>
<keyword evidence="4" id="KW-1185">Reference proteome</keyword>
<gene>
    <name evidence="3" type="ORF">MARPO_0121s0028</name>
</gene>
<dbReference type="PANTHER" id="PTHR36897:SF2">
    <property type="entry name" value="OS10G0350800 PROTEIN"/>
    <property type="match status" value="1"/>
</dbReference>
<evidence type="ECO:0000313" key="4">
    <source>
        <dbReference type="Proteomes" id="UP000244005"/>
    </source>
</evidence>
<feature type="region of interest" description="Disordered" evidence="1">
    <location>
        <begin position="351"/>
        <end position="372"/>
    </location>
</feature>
<reference evidence="4" key="1">
    <citation type="journal article" date="2017" name="Cell">
        <title>Insights into land plant evolution garnered from the Marchantia polymorpha genome.</title>
        <authorList>
            <person name="Bowman J.L."/>
            <person name="Kohchi T."/>
            <person name="Yamato K.T."/>
            <person name="Jenkins J."/>
            <person name="Shu S."/>
            <person name="Ishizaki K."/>
            <person name="Yamaoka S."/>
            <person name="Nishihama R."/>
            <person name="Nakamura Y."/>
            <person name="Berger F."/>
            <person name="Adam C."/>
            <person name="Aki S.S."/>
            <person name="Althoff F."/>
            <person name="Araki T."/>
            <person name="Arteaga-Vazquez M.A."/>
            <person name="Balasubrmanian S."/>
            <person name="Barry K."/>
            <person name="Bauer D."/>
            <person name="Boehm C.R."/>
            <person name="Briginshaw L."/>
            <person name="Caballero-Perez J."/>
            <person name="Catarino B."/>
            <person name="Chen F."/>
            <person name="Chiyoda S."/>
            <person name="Chovatia M."/>
            <person name="Davies K.M."/>
            <person name="Delmans M."/>
            <person name="Demura T."/>
            <person name="Dierschke T."/>
            <person name="Dolan L."/>
            <person name="Dorantes-Acosta A.E."/>
            <person name="Eklund D.M."/>
            <person name="Florent S.N."/>
            <person name="Flores-Sandoval E."/>
            <person name="Fujiyama A."/>
            <person name="Fukuzawa H."/>
            <person name="Galik B."/>
            <person name="Grimanelli D."/>
            <person name="Grimwood J."/>
            <person name="Grossniklaus U."/>
            <person name="Hamada T."/>
            <person name="Haseloff J."/>
            <person name="Hetherington A.J."/>
            <person name="Higo A."/>
            <person name="Hirakawa Y."/>
            <person name="Hundley H.N."/>
            <person name="Ikeda Y."/>
            <person name="Inoue K."/>
            <person name="Inoue S.I."/>
            <person name="Ishida S."/>
            <person name="Jia Q."/>
            <person name="Kakita M."/>
            <person name="Kanazawa T."/>
            <person name="Kawai Y."/>
            <person name="Kawashima T."/>
            <person name="Kennedy M."/>
            <person name="Kinose K."/>
            <person name="Kinoshita T."/>
            <person name="Kohara Y."/>
            <person name="Koide E."/>
            <person name="Komatsu K."/>
            <person name="Kopischke S."/>
            <person name="Kubo M."/>
            <person name="Kyozuka J."/>
            <person name="Lagercrantz U."/>
            <person name="Lin S.S."/>
            <person name="Lindquist E."/>
            <person name="Lipzen A.M."/>
            <person name="Lu C.W."/>
            <person name="De Luna E."/>
            <person name="Martienssen R.A."/>
            <person name="Minamino N."/>
            <person name="Mizutani M."/>
            <person name="Mizutani M."/>
            <person name="Mochizuki N."/>
            <person name="Monte I."/>
            <person name="Mosher R."/>
            <person name="Nagasaki H."/>
            <person name="Nakagami H."/>
            <person name="Naramoto S."/>
            <person name="Nishitani K."/>
            <person name="Ohtani M."/>
            <person name="Okamoto T."/>
            <person name="Okumura M."/>
            <person name="Phillips J."/>
            <person name="Pollak B."/>
            <person name="Reinders A."/>
            <person name="Rovekamp M."/>
            <person name="Sano R."/>
            <person name="Sawa S."/>
            <person name="Schmid M.W."/>
            <person name="Shirakawa M."/>
            <person name="Solano R."/>
            <person name="Spunde A."/>
            <person name="Suetsugu N."/>
            <person name="Sugano S."/>
            <person name="Sugiyama A."/>
            <person name="Sun R."/>
            <person name="Suzuki Y."/>
            <person name="Takenaka M."/>
            <person name="Takezawa D."/>
            <person name="Tomogane H."/>
            <person name="Tsuzuki M."/>
            <person name="Ueda T."/>
            <person name="Umeda M."/>
            <person name="Ward J.M."/>
            <person name="Watanabe Y."/>
            <person name="Yazaki K."/>
            <person name="Yokoyama R."/>
            <person name="Yoshitake Y."/>
            <person name="Yotsui I."/>
            <person name="Zachgo S."/>
            <person name="Schmutz J."/>
        </authorList>
    </citation>
    <scope>NUCLEOTIDE SEQUENCE [LARGE SCALE GENOMIC DNA]</scope>
    <source>
        <strain evidence="4">Tak-1</strain>
    </source>
</reference>
<feature type="signal peptide" evidence="2">
    <location>
        <begin position="1"/>
        <end position="22"/>
    </location>
</feature>
<evidence type="ECO:0000256" key="1">
    <source>
        <dbReference type="SAM" id="MobiDB-lite"/>
    </source>
</evidence>
<accession>A0A2R6WA10</accession>
<evidence type="ECO:0000256" key="2">
    <source>
        <dbReference type="SAM" id="SignalP"/>
    </source>
</evidence>